<dbReference type="PANTHER" id="PTHR42939">
    <property type="entry name" value="ABC TRANSPORTER ATP-BINDING PROTEIN ALBC-RELATED"/>
    <property type="match status" value="1"/>
</dbReference>
<dbReference type="InterPro" id="IPR003439">
    <property type="entry name" value="ABC_transporter-like_ATP-bd"/>
</dbReference>
<dbReference type="PANTHER" id="PTHR42939:SF1">
    <property type="entry name" value="ABC TRANSPORTER ATP-BINDING PROTEIN ALBC-RELATED"/>
    <property type="match status" value="1"/>
</dbReference>
<sequence length="89" mass="9950">MAFSVRARRLTKSFDGKRKALDSLDIDVTAERLCFLGHNGSGKTTALSIIAGLLRPTSGSLEINGFEPYREREKALRSFSFIFEKPRLS</sequence>
<reference evidence="5" key="1">
    <citation type="journal article" date="2014" name="Int. J. Syst. Evol. Microbiol.">
        <title>Complete genome sequence of Corynebacterium casei LMG S-19264T (=DSM 44701T), isolated from a smear-ripened cheese.</title>
        <authorList>
            <consortium name="US DOE Joint Genome Institute (JGI-PGF)"/>
            <person name="Walter F."/>
            <person name="Albersmeier A."/>
            <person name="Kalinowski J."/>
            <person name="Ruckert C."/>
        </authorList>
    </citation>
    <scope>NUCLEOTIDE SEQUENCE</scope>
    <source>
        <strain evidence="5">JCM 13583</strain>
    </source>
</reference>
<reference evidence="5" key="2">
    <citation type="submission" date="2022-09" db="EMBL/GenBank/DDBJ databases">
        <authorList>
            <person name="Sun Q."/>
            <person name="Ohkuma M."/>
        </authorList>
    </citation>
    <scope>NUCLEOTIDE SEQUENCE</scope>
    <source>
        <strain evidence="5">JCM 13583</strain>
    </source>
</reference>
<dbReference type="SUPFAM" id="SSF52540">
    <property type="entry name" value="P-loop containing nucleoside triphosphate hydrolases"/>
    <property type="match status" value="1"/>
</dbReference>
<dbReference type="GO" id="GO:0005524">
    <property type="term" value="F:ATP binding"/>
    <property type="evidence" value="ECO:0007669"/>
    <property type="project" value="UniProtKB-KW"/>
</dbReference>
<dbReference type="GO" id="GO:0016887">
    <property type="term" value="F:ATP hydrolysis activity"/>
    <property type="evidence" value="ECO:0007669"/>
    <property type="project" value="InterPro"/>
</dbReference>
<proteinExistence type="predicted"/>
<organism evidence="5 6">
    <name type="scientific">Thermogymnomonas acidicola</name>
    <dbReference type="NCBI Taxonomy" id="399579"/>
    <lineage>
        <taxon>Archaea</taxon>
        <taxon>Methanobacteriati</taxon>
        <taxon>Thermoplasmatota</taxon>
        <taxon>Thermoplasmata</taxon>
        <taxon>Thermoplasmatales</taxon>
        <taxon>Thermogymnomonas</taxon>
    </lineage>
</organism>
<evidence type="ECO:0000313" key="5">
    <source>
        <dbReference type="EMBL" id="GGM78460.1"/>
    </source>
</evidence>
<dbReference type="RefSeq" id="WP_162509804.1">
    <property type="nucleotide sequence ID" value="NZ_BMNY01000003.1"/>
</dbReference>
<evidence type="ECO:0000256" key="2">
    <source>
        <dbReference type="ARBA" id="ARBA00022741"/>
    </source>
</evidence>
<feature type="domain" description="ABC transporter" evidence="4">
    <location>
        <begin position="30"/>
        <end position="88"/>
    </location>
</feature>
<name>A0AA37BSP6_9ARCH</name>
<evidence type="ECO:0000313" key="6">
    <source>
        <dbReference type="Proteomes" id="UP000632195"/>
    </source>
</evidence>
<dbReference type="Gene3D" id="3.40.50.300">
    <property type="entry name" value="P-loop containing nucleotide triphosphate hydrolases"/>
    <property type="match status" value="1"/>
</dbReference>
<dbReference type="AlphaFoldDB" id="A0AA37BSP6"/>
<gene>
    <name evidence="5" type="ORF">GCM10007108_15780</name>
</gene>
<dbReference type="InterPro" id="IPR051782">
    <property type="entry name" value="ABC_Transporter_VariousFunc"/>
</dbReference>
<keyword evidence="1" id="KW-0813">Transport</keyword>
<dbReference type="Proteomes" id="UP000632195">
    <property type="component" value="Unassembled WGS sequence"/>
</dbReference>
<keyword evidence="3" id="KW-0067">ATP-binding</keyword>
<keyword evidence="6" id="KW-1185">Reference proteome</keyword>
<accession>A0AA37BSP6</accession>
<evidence type="ECO:0000259" key="4">
    <source>
        <dbReference type="Pfam" id="PF00005"/>
    </source>
</evidence>
<evidence type="ECO:0000256" key="3">
    <source>
        <dbReference type="ARBA" id="ARBA00022840"/>
    </source>
</evidence>
<evidence type="ECO:0000256" key="1">
    <source>
        <dbReference type="ARBA" id="ARBA00022448"/>
    </source>
</evidence>
<keyword evidence="2" id="KW-0547">Nucleotide-binding</keyword>
<dbReference type="EMBL" id="BMNY01000003">
    <property type="protein sequence ID" value="GGM78460.1"/>
    <property type="molecule type" value="Genomic_DNA"/>
</dbReference>
<dbReference type="InterPro" id="IPR027417">
    <property type="entry name" value="P-loop_NTPase"/>
</dbReference>
<comment type="caution">
    <text evidence="5">The sequence shown here is derived from an EMBL/GenBank/DDBJ whole genome shotgun (WGS) entry which is preliminary data.</text>
</comment>
<protein>
    <recommendedName>
        <fullName evidence="4">ABC transporter domain-containing protein</fullName>
    </recommendedName>
</protein>
<dbReference type="Pfam" id="PF00005">
    <property type="entry name" value="ABC_tran"/>
    <property type="match status" value="1"/>
</dbReference>